<keyword evidence="3" id="KW-1185">Reference proteome</keyword>
<feature type="region of interest" description="Disordered" evidence="1">
    <location>
        <begin position="1"/>
        <end position="34"/>
    </location>
</feature>
<gene>
    <name evidence="2" type="ORF">TEQG_04349</name>
</gene>
<protein>
    <submittedName>
        <fullName evidence="2">Uncharacterized protein</fullName>
    </submittedName>
</protein>
<evidence type="ECO:0000313" key="2">
    <source>
        <dbReference type="EMBL" id="EGE05191.1"/>
    </source>
</evidence>
<evidence type="ECO:0000256" key="1">
    <source>
        <dbReference type="SAM" id="MobiDB-lite"/>
    </source>
</evidence>
<dbReference type="EMBL" id="DS995738">
    <property type="protein sequence ID" value="EGE05191.1"/>
    <property type="molecule type" value="Genomic_DNA"/>
</dbReference>
<proteinExistence type="predicted"/>
<dbReference type="HOGENOM" id="CLU_1741869_0_0_1"/>
<sequence>MKPVKGQRGQKEKANQPRAQPTSTPKTPPTSTSNVDIDIDINVCSFASADKLRFVGFSTSLRRLLEGSVLARSRVRRPSRRETLGLKGQADTQQRDRRGVHLSTFLSLSSFFFPLSRWLQAGSGCLIFRTQDGRFEGVFGQHWLEARRAF</sequence>
<evidence type="ECO:0000313" key="3">
    <source>
        <dbReference type="Proteomes" id="UP000009169"/>
    </source>
</evidence>
<feature type="compositionally biased region" description="Low complexity" evidence="1">
    <location>
        <begin position="21"/>
        <end position="33"/>
    </location>
</feature>
<reference evidence="3" key="1">
    <citation type="journal article" date="2012" name="MBio">
        <title>Comparative genome analysis of Trichophyton rubrum and related dermatophytes reveals candidate genes involved in infection.</title>
        <authorList>
            <person name="Martinez D.A."/>
            <person name="Oliver B.G."/>
            <person name="Graeser Y."/>
            <person name="Goldberg J.M."/>
            <person name="Li W."/>
            <person name="Martinez-Rossi N.M."/>
            <person name="Monod M."/>
            <person name="Shelest E."/>
            <person name="Barton R.C."/>
            <person name="Birch E."/>
            <person name="Brakhage A.A."/>
            <person name="Chen Z."/>
            <person name="Gurr S.J."/>
            <person name="Heiman D."/>
            <person name="Heitman J."/>
            <person name="Kosti I."/>
            <person name="Rossi A."/>
            <person name="Saif S."/>
            <person name="Samalova M."/>
            <person name="Saunders C.W."/>
            <person name="Shea T."/>
            <person name="Summerbell R.C."/>
            <person name="Xu J."/>
            <person name="Young S."/>
            <person name="Zeng Q."/>
            <person name="Birren B.W."/>
            <person name="Cuomo C.A."/>
            <person name="White T.C."/>
        </authorList>
    </citation>
    <scope>NUCLEOTIDE SEQUENCE [LARGE SCALE GENOMIC DNA]</scope>
    <source>
        <strain evidence="3">ATCC MYA-4606 / CBS 127.97</strain>
    </source>
</reference>
<dbReference type="AlphaFoldDB" id="F2PTH3"/>
<organism evidence="2 3">
    <name type="scientific">Trichophyton equinum (strain ATCC MYA-4606 / CBS 127.97)</name>
    <name type="common">Horse ringworm fungus</name>
    <dbReference type="NCBI Taxonomy" id="559882"/>
    <lineage>
        <taxon>Eukaryota</taxon>
        <taxon>Fungi</taxon>
        <taxon>Dikarya</taxon>
        <taxon>Ascomycota</taxon>
        <taxon>Pezizomycotina</taxon>
        <taxon>Eurotiomycetes</taxon>
        <taxon>Eurotiomycetidae</taxon>
        <taxon>Onygenales</taxon>
        <taxon>Arthrodermataceae</taxon>
        <taxon>Trichophyton</taxon>
    </lineage>
</organism>
<accession>F2PTH3</accession>
<dbReference type="Proteomes" id="UP000009169">
    <property type="component" value="Unassembled WGS sequence"/>
</dbReference>
<dbReference type="VEuPathDB" id="FungiDB:TEQG_04349"/>
<name>F2PTH3_TRIEC</name>